<keyword evidence="6 7" id="KW-0472">Membrane</keyword>
<feature type="transmembrane region" description="Helical" evidence="7">
    <location>
        <begin position="190"/>
        <end position="206"/>
    </location>
</feature>
<dbReference type="SUPFAM" id="SSF103481">
    <property type="entry name" value="Multidrug resistance efflux transporter EmrE"/>
    <property type="match status" value="2"/>
</dbReference>
<feature type="domain" description="EamA" evidence="8">
    <location>
        <begin position="153"/>
        <end position="290"/>
    </location>
</feature>
<reference evidence="9" key="2">
    <citation type="submission" date="2021-09" db="EMBL/GenBank/DDBJ databases">
        <authorList>
            <person name="Gilroy R."/>
        </authorList>
    </citation>
    <scope>NUCLEOTIDE SEQUENCE</scope>
    <source>
        <strain evidence="9">CHK179-5677</strain>
    </source>
</reference>
<sequence length="297" mass="31658">MSLLRQNGSGHLAALCAIIIWGGAFVAAQIALEAMSPTVLMFLRIAIAVLATTLIHPRPLGWLGWRTEGYYVLGGLLGIFFYYYLQNAALIYTSASNVSVLCALAPIVTALAAPLLLRTPRPHGLFYAGCLLAAAGSALTVYNGSAVLQLNPRGDVLALLNAVVWGLYAIASKKISSFGHPLIPSVRKMFVYALLFSAVLLLFQGVQVQPEELVRWDVLGSVAYLGLLASTVSYLLWNYAIQQLGSVRASTYIYLEPLVTMAVAAAMLGDSITWIALLGAALIIGGLFLTKLKQAGA</sequence>
<keyword evidence="4 7" id="KW-0812">Transmembrane</keyword>
<dbReference type="InterPro" id="IPR050638">
    <property type="entry name" value="AA-Vitamin_Transporters"/>
</dbReference>
<keyword evidence="3" id="KW-1003">Cell membrane</keyword>
<feature type="transmembrane region" description="Helical" evidence="7">
    <location>
        <begin position="218"/>
        <end position="237"/>
    </location>
</feature>
<dbReference type="Proteomes" id="UP000760668">
    <property type="component" value="Unassembled WGS sequence"/>
</dbReference>
<gene>
    <name evidence="9" type="ORF">K8V01_11715</name>
</gene>
<dbReference type="Pfam" id="PF00892">
    <property type="entry name" value="EamA"/>
    <property type="match status" value="2"/>
</dbReference>
<dbReference type="EMBL" id="DYUC01000115">
    <property type="protein sequence ID" value="HJG87664.1"/>
    <property type="molecule type" value="Genomic_DNA"/>
</dbReference>
<dbReference type="PANTHER" id="PTHR32322">
    <property type="entry name" value="INNER MEMBRANE TRANSPORTER"/>
    <property type="match status" value="1"/>
</dbReference>
<proteinExistence type="inferred from homology"/>
<evidence type="ECO:0000313" key="9">
    <source>
        <dbReference type="EMBL" id="HJG87664.1"/>
    </source>
</evidence>
<dbReference type="InterPro" id="IPR037185">
    <property type="entry name" value="EmrE-like"/>
</dbReference>
<evidence type="ECO:0000313" key="10">
    <source>
        <dbReference type="Proteomes" id="UP000760668"/>
    </source>
</evidence>
<evidence type="ECO:0000256" key="3">
    <source>
        <dbReference type="ARBA" id="ARBA00022475"/>
    </source>
</evidence>
<comment type="similarity">
    <text evidence="2">Belongs to the EamA transporter family.</text>
</comment>
<evidence type="ECO:0000256" key="7">
    <source>
        <dbReference type="SAM" id="Phobius"/>
    </source>
</evidence>
<organism evidence="9 10">
    <name type="scientific">Pseudoflavonifractor capillosus</name>
    <dbReference type="NCBI Taxonomy" id="106588"/>
    <lineage>
        <taxon>Bacteria</taxon>
        <taxon>Bacillati</taxon>
        <taxon>Bacillota</taxon>
        <taxon>Clostridia</taxon>
        <taxon>Eubacteriales</taxon>
        <taxon>Oscillospiraceae</taxon>
        <taxon>Pseudoflavonifractor</taxon>
    </lineage>
</organism>
<dbReference type="InterPro" id="IPR000620">
    <property type="entry name" value="EamA_dom"/>
</dbReference>
<feature type="transmembrane region" description="Helical" evidence="7">
    <location>
        <begin position="12"/>
        <end position="32"/>
    </location>
</feature>
<dbReference type="PANTHER" id="PTHR32322:SF18">
    <property type="entry name" value="S-ADENOSYLMETHIONINE_S-ADENOSYLHOMOCYSTEINE TRANSPORTER"/>
    <property type="match status" value="1"/>
</dbReference>
<dbReference type="AlphaFoldDB" id="A0A921MPH0"/>
<comment type="subcellular location">
    <subcellularLocation>
        <location evidence="1">Cell membrane</location>
        <topology evidence="1">Multi-pass membrane protein</topology>
    </subcellularLocation>
</comment>
<protein>
    <submittedName>
        <fullName evidence="9">DMT family transporter</fullName>
    </submittedName>
</protein>
<name>A0A921MPH0_9FIRM</name>
<feature type="transmembrane region" description="Helical" evidence="7">
    <location>
        <begin position="154"/>
        <end position="170"/>
    </location>
</feature>
<feature type="transmembrane region" description="Helical" evidence="7">
    <location>
        <begin position="69"/>
        <end position="85"/>
    </location>
</feature>
<dbReference type="RefSeq" id="WP_295369039.1">
    <property type="nucleotide sequence ID" value="NZ_DYUC01000115.1"/>
</dbReference>
<evidence type="ECO:0000256" key="4">
    <source>
        <dbReference type="ARBA" id="ARBA00022692"/>
    </source>
</evidence>
<feature type="transmembrane region" description="Helical" evidence="7">
    <location>
        <begin position="38"/>
        <end position="57"/>
    </location>
</feature>
<evidence type="ECO:0000256" key="1">
    <source>
        <dbReference type="ARBA" id="ARBA00004651"/>
    </source>
</evidence>
<evidence type="ECO:0000256" key="6">
    <source>
        <dbReference type="ARBA" id="ARBA00023136"/>
    </source>
</evidence>
<feature type="transmembrane region" description="Helical" evidence="7">
    <location>
        <begin position="124"/>
        <end position="142"/>
    </location>
</feature>
<keyword evidence="5 7" id="KW-1133">Transmembrane helix</keyword>
<accession>A0A921MPH0</accession>
<feature type="transmembrane region" description="Helical" evidence="7">
    <location>
        <begin position="274"/>
        <end position="292"/>
    </location>
</feature>
<comment type="caution">
    <text evidence="9">The sequence shown here is derived from an EMBL/GenBank/DDBJ whole genome shotgun (WGS) entry which is preliminary data.</text>
</comment>
<dbReference type="GO" id="GO:0005886">
    <property type="term" value="C:plasma membrane"/>
    <property type="evidence" value="ECO:0007669"/>
    <property type="project" value="UniProtKB-SubCell"/>
</dbReference>
<feature type="transmembrane region" description="Helical" evidence="7">
    <location>
        <begin position="97"/>
        <end position="117"/>
    </location>
</feature>
<feature type="transmembrane region" description="Helical" evidence="7">
    <location>
        <begin position="249"/>
        <end position="268"/>
    </location>
</feature>
<evidence type="ECO:0000256" key="5">
    <source>
        <dbReference type="ARBA" id="ARBA00022989"/>
    </source>
</evidence>
<reference evidence="9" key="1">
    <citation type="journal article" date="2021" name="PeerJ">
        <title>Extensive microbial diversity within the chicken gut microbiome revealed by metagenomics and culture.</title>
        <authorList>
            <person name="Gilroy R."/>
            <person name="Ravi A."/>
            <person name="Getino M."/>
            <person name="Pursley I."/>
            <person name="Horton D.L."/>
            <person name="Alikhan N.F."/>
            <person name="Baker D."/>
            <person name="Gharbi K."/>
            <person name="Hall N."/>
            <person name="Watson M."/>
            <person name="Adriaenssens E.M."/>
            <person name="Foster-Nyarko E."/>
            <person name="Jarju S."/>
            <person name="Secka A."/>
            <person name="Antonio M."/>
            <person name="Oren A."/>
            <person name="Chaudhuri R.R."/>
            <person name="La Ragione R."/>
            <person name="Hildebrand F."/>
            <person name="Pallen M.J."/>
        </authorList>
    </citation>
    <scope>NUCLEOTIDE SEQUENCE</scope>
    <source>
        <strain evidence="9">CHK179-5677</strain>
    </source>
</reference>
<feature type="domain" description="EamA" evidence="8">
    <location>
        <begin position="9"/>
        <end position="141"/>
    </location>
</feature>
<evidence type="ECO:0000259" key="8">
    <source>
        <dbReference type="Pfam" id="PF00892"/>
    </source>
</evidence>
<evidence type="ECO:0000256" key="2">
    <source>
        <dbReference type="ARBA" id="ARBA00007362"/>
    </source>
</evidence>